<keyword evidence="3" id="KW-1185">Reference proteome</keyword>
<dbReference type="EMBL" id="UZAU01000081">
    <property type="status" value="NOT_ANNOTATED_CDS"/>
    <property type="molecule type" value="Genomic_DNA"/>
</dbReference>
<organism evidence="2 3">
    <name type="scientific">Cannabis sativa</name>
    <name type="common">Hemp</name>
    <name type="synonym">Marijuana</name>
    <dbReference type="NCBI Taxonomy" id="3483"/>
    <lineage>
        <taxon>Eukaryota</taxon>
        <taxon>Viridiplantae</taxon>
        <taxon>Streptophyta</taxon>
        <taxon>Embryophyta</taxon>
        <taxon>Tracheophyta</taxon>
        <taxon>Spermatophyta</taxon>
        <taxon>Magnoliopsida</taxon>
        <taxon>eudicotyledons</taxon>
        <taxon>Gunneridae</taxon>
        <taxon>Pentapetalae</taxon>
        <taxon>rosids</taxon>
        <taxon>fabids</taxon>
        <taxon>Rosales</taxon>
        <taxon>Cannabaceae</taxon>
        <taxon>Cannabis</taxon>
    </lineage>
</organism>
<feature type="region of interest" description="Disordered" evidence="1">
    <location>
        <begin position="1"/>
        <end position="36"/>
    </location>
</feature>
<reference evidence="2" key="1">
    <citation type="submission" date="2018-11" db="EMBL/GenBank/DDBJ databases">
        <authorList>
            <person name="Grassa J C."/>
        </authorList>
    </citation>
    <scope>NUCLEOTIDE SEQUENCE [LARGE SCALE GENOMIC DNA]</scope>
</reference>
<dbReference type="Proteomes" id="UP000596661">
    <property type="component" value="Chromosome 1"/>
</dbReference>
<dbReference type="Gramene" id="evm.model.01.2878">
    <property type="protein sequence ID" value="cds.evm.model.01.2878"/>
    <property type="gene ID" value="evm.TU.01.2878"/>
</dbReference>
<proteinExistence type="predicted"/>
<evidence type="ECO:0000256" key="1">
    <source>
        <dbReference type="SAM" id="MobiDB-lite"/>
    </source>
</evidence>
<name>A0A803NMY6_CANSA</name>
<feature type="compositionally biased region" description="Polar residues" evidence="1">
    <location>
        <begin position="1"/>
        <end position="21"/>
    </location>
</feature>
<accession>A0A803NMY6</accession>
<evidence type="ECO:0000313" key="3">
    <source>
        <dbReference type="Proteomes" id="UP000596661"/>
    </source>
</evidence>
<evidence type="ECO:0000313" key="2">
    <source>
        <dbReference type="EnsemblPlants" id="cds.evm.model.01.2878"/>
    </source>
</evidence>
<protein>
    <submittedName>
        <fullName evidence="2">Uncharacterized protein</fullName>
    </submittedName>
</protein>
<sequence>MSRSLPRPSVSSTPCPDLNQTSHRDKQRKGSRSRSFQGIVKSVWAIDAGVAPSDSSRFSDACNPGGWKSRSLIVGRTLHWGWVDVPPEMKPVGRER</sequence>
<dbReference type="AlphaFoldDB" id="A0A803NMY6"/>
<reference evidence="2" key="2">
    <citation type="submission" date="2021-03" db="UniProtKB">
        <authorList>
            <consortium name="EnsemblPlants"/>
        </authorList>
    </citation>
    <scope>IDENTIFICATION</scope>
</reference>
<dbReference type="EnsemblPlants" id="evm.model.01.2878">
    <property type="protein sequence ID" value="cds.evm.model.01.2878"/>
    <property type="gene ID" value="evm.TU.01.2878"/>
</dbReference>